<feature type="compositionally biased region" description="Basic and acidic residues" evidence="1">
    <location>
        <begin position="226"/>
        <end position="238"/>
    </location>
</feature>
<evidence type="ECO:0000313" key="3">
    <source>
        <dbReference type="Proteomes" id="UP000054845"/>
    </source>
</evidence>
<accession>A0A0N7LAH9</accession>
<dbReference type="EMBL" id="CCYA01000318">
    <property type="protein sequence ID" value="CEH16634.1"/>
    <property type="molecule type" value="Genomic_DNA"/>
</dbReference>
<feature type="region of interest" description="Disordered" evidence="1">
    <location>
        <begin position="81"/>
        <end position="100"/>
    </location>
</feature>
<dbReference type="InterPro" id="IPR016193">
    <property type="entry name" value="Cytidine_deaminase-like"/>
</dbReference>
<evidence type="ECO:0000256" key="1">
    <source>
        <dbReference type="SAM" id="MobiDB-lite"/>
    </source>
</evidence>
<feature type="compositionally biased region" description="Basic residues" evidence="1">
    <location>
        <begin position="216"/>
        <end position="225"/>
    </location>
</feature>
<evidence type="ECO:0000313" key="2">
    <source>
        <dbReference type="EMBL" id="CEH16634.1"/>
    </source>
</evidence>
<proteinExistence type="predicted"/>
<feature type="region of interest" description="Disordered" evidence="1">
    <location>
        <begin position="186"/>
        <end position="289"/>
    </location>
</feature>
<dbReference type="AlphaFoldDB" id="A0A0N7LAH9"/>
<sequence length="416" mass="45313">MTAYAKLSHTQPSCIDSAPVLRTSPSLTNEPPISTRAAQMISSRRINKVLQLATAEAARSGLRRRHGAVILKGGKVLSSGHNLTRPRFSGDAPTNTSNSLSELGKSQTAMAFSMHAEMSAISNALGGARPPTVKLGSVPLTLRLQHTYAVLADTDSTSARRPTPFPQEDAELLKLKSLARKEQMKCQKSFGSGSSASSDAEAADAQQDIRNTSLNPKHKPKPKLKPKSEVDRQEHTRPSEATQAVDAVQPLSCTAVDPQDSQSPGPTLRHSASPAAQIPNVASVTGSAPSARLRGADIYVVRLQESPFSRAELRRKRREREQRRRVGACSDAAENVNTRFVGSEHINEEQPACVDSDYADSRPCWRCIQWCRWAGIKRAFWTTKDGRWEGAKISDLVAGSSSLHITRAEMQSHLWL</sequence>
<name>A0A0N7LAH9_9BASI</name>
<dbReference type="Proteomes" id="UP000054845">
    <property type="component" value="Unassembled WGS sequence"/>
</dbReference>
<dbReference type="STRING" id="401625.A0A0N7LAH9"/>
<reference evidence="3" key="1">
    <citation type="submission" date="2014-09" db="EMBL/GenBank/DDBJ databases">
        <authorList>
            <person name="Sharma Rahul"/>
            <person name="Thines Marco"/>
        </authorList>
    </citation>
    <scope>NUCLEOTIDE SEQUENCE [LARGE SCALE GENOMIC DNA]</scope>
</reference>
<feature type="compositionally biased region" description="Low complexity" evidence="1">
    <location>
        <begin position="191"/>
        <end position="205"/>
    </location>
</feature>
<dbReference type="OrthoDB" id="9972196at2759"/>
<dbReference type="GO" id="GO:0006139">
    <property type="term" value="P:nucleobase-containing compound metabolic process"/>
    <property type="evidence" value="ECO:0007669"/>
    <property type="project" value="UniProtKB-ARBA"/>
</dbReference>
<dbReference type="GO" id="GO:0003824">
    <property type="term" value="F:catalytic activity"/>
    <property type="evidence" value="ECO:0007669"/>
    <property type="project" value="InterPro"/>
</dbReference>
<dbReference type="SUPFAM" id="SSF53927">
    <property type="entry name" value="Cytidine deaminase-like"/>
    <property type="match status" value="1"/>
</dbReference>
<protein>
    <submittedName>
        <fullName evidence="2">Cytidine deaminase-like</fullName>
    </submittedName>
</protein>
<keyword evidence="3" id="KW-1185">Reference proteome</keyword>
<dbReference type="Gene3D" id="3.40.140.10">
    <property type="entry name" value="Cytidine Deaminase, domain 2"/>
    <property type="match status" value="1"/>
</dbReference>
<organism evidence="2 3">
    <name type="scientific">Ceraceosorus bombacis</name>
    <dbReference type="NCBI Taxonomy" id="401625"/>
    <lineage>
        <taxon>Eukaryota</taxon>
        <taxon>Fungi</taxon>
        <taxon>Dikarya</taxon>
        <taxon>Basidiomycota</taxon>
        <taxon>Ustilaginomycotina</taxon>
        <taxon>Exobasidiomycetes</taxon>
        <taxon>Ceraceosorales</taxon>
        <taxon>Ceraceosoraceae</taxon>
        <taxon>Ceraceosorus</taxon>
    </lineage>
</organism>